<sequence length="32" mass="4021">MKRMNVKHHIARPRFFFFMAWFLNRRCHAISA</sequence>
<proteinExistence type="predicted"/>
<protein>
    <submittedName>
        <fullName evidence="1">Uncharacterized protein</fullName>
    </submittedName>
</protein>
<gene>
    <name evidence="1" type="ORF">T229_05655</name>
</gene>
<name>W2CCT3_9BACT</name>
<dbReference type="AlphaFoldDB" id="W2CCT3"/>
<comment type="caution">
    <text evidence="1">The sequence shown here is derived from an EMBL/GenBank/DDBJ whole genome shotgun (WGS) entry which is preliminary data.</text>
</comment>
<dbReference type="Proteomes" id="UP000018872">
    <property type="component" value="Unassembled WGS sequence"/>
</dbReference>
<accession>W2CCT3</accession>
<organism evidence="1 2">
    <name type="scientific">Tannerella sp. oral taxon BU063 isolate Cell 5</name>
    <dbReference type="NCBI Taxonomy" id="1410950"/>
    <lineage>
        <taxon>Bacteria</taxon>
        <taxon>Pseudomonadati</taxon>
        <taxon>Bacteroidota</taxon>
        <taxon>Bacteroidia</taxon>
        <taxon>Bacteroidales</taxon>
        <taxon>Tannerellaceae</taxon>
        <taxon>Tannerella</taxon>
    </lineage>
</organism>
<reference evidence="1 2" key="1">
    <citation type="submission" date="2013-11" db="EMBL/GenBank/DDBJ databases">
        <title>Single cell genomics of uncultured Tannerella BU063 (oral taxon 286).</title>
        <authorList>
            <person name="Beall C.J."/>
            <person name="Campbell A.G."/>
            <person name="Griffen A.L."/>
            <person name="Podar M."/>
            <person name="Leys E.J."/>
        </authorList>
    </citation>
    <scope>NUCLEOTIDE SEQUENCE [LARGE SCALE GENOMIC DNA]</scope>
    <source>
        <strain evidence="1">Cell 5</strain>
    </source>
</reference>
<dbReference type="EMBL" id="AYYC01000583">
    <property type="protein sequence ID" value="ETK05034.1"/>
    <property type="molecule type" value="Genomic_DNA"/>
</dbReference>
<evidence type="ECO:0000313" key="2">
    <source>
        <dbReference type="Proteomes" id="UP000018872"/>
    </source>
</evidence>
<evidence type="ECO:0000313" key="1">
    <source>
        <dbReference type="EMBL" id="ETK05034.1"/>
    </source>
</evidence>